<evidence type="ECO:0000313" key="3">
    <source>
        <dbReference type="Proteomes" id="UP000002402"/>
    </source>
</evidence>
<dbReference type="eggNOG" id="COG5285">
    <property type="taxonomic scope" value="Bacteria"/>
</dbReference>
<feature type="region of interest" description="Disordered" evidence="1">
    <location>
        <begin position="370"/>
        <end position="395"/>
    </location>
</feature>
<dbReference type="EMBL" id="CP000113">
    <property type="protein sequence ID" value="ABF88170.1"/>
    <property type="molecule type" value="Genomic_DNA"/>
</dbReference>
<keyword evidence="2" id="KW-0223">Dioxygenase</keyword>
<keyword evidence="2" id="KW-0560">Oxidoreductase</keyword>
<protein>
    <submittedName>
        <fullName evidence="2">Phytanoyl-CoA dioxygenase family protein</fullName>
    </submittedName>
</protein>
<evidence type="ECO:0000313" key="2">
    <source>
        <dbReference type="EMBL" id="ABF88170.1"/>
    </source>
</evidence>
<dbReference type="GO" id="GO:0016706">
    <property type="term" value="F:2-oxoglutarate-dependent dioxygenase activity"/>
    <property type="evidence" value="ECO:0007669"/>
    <property type="project" value="UniProtKB-ARBA"/>
</dbReference>
<feature type="region of interest" description="Disordered" evidence="1">
    <location>
        <begin position="1"/>
        <end position="29"/>
    </location>
</feature>
<dbReference type="EnsemblBacteria" id="ABF88170">
    <property type="protein sequence ID" value="ABF88170"/>
    <property type="gene ID" value="MXAN_1289"/>
</dbReference>
<sequence>MATNAPRPLDSRAALAGRRSMNDPVNTEATAHQTEAFRREGYVVIEQALSDDFLDVLRADFEQALHAKVARFDLKPAPRDARCEANDGVLNDFQPDGGNHDFNRWNMHLPSRRPYFEAMLVDNPRITGVIDQLLGPDWVYYIIASDTPFPNAGFQTAHQDYTRFSIAINIPLVDVTPDNGPMEVWPGTHQPPSEGRLAPFTTGAHRIDEPTLKSLVRRIPSRKLVMRRGAVLIRDHRMVHRGTPNLADAPRYMLSLYCIAAEQVPYRLLSDAGATLALSLRRMGRGSGAAVRHRRLFDLGAVLGRVVEECSLSDRDYRRTFSAELWASLGPRARHHLRFARVQGEDRVRGQGDLKGSGAFLKRYAQSISEALQRPDGRPRLPDHYAEGRPGTDAP</sequence>
<organism evidence="2 3">
    <name type="scientific">Myxococcus xanthus (strain DK1622)</name>
    <dbReference type="NCBI Taxonomy" id="246197"/>
    <lineage>
        <taxon>Bacteria</taxon>
        <taxon>Pseudomonadati</taxon>
        <taxon>Myxococcota</taxon>
        <taxon>Myxococcia</taxon>
        <taxon>Myxococcales</taxon>
        <taxon>Cystobacterineae</taxon>
        <taxon>Myxococcaceae</taxon>
        <taxon>Myxococcus</taxon>
    </lineage>
</organism>
<accession>Q1DCS7</accession>
<dbReference type="Gene3D" id="2.60.120.620">
    <property type="entry name" value="q2cbj1_9rhob like domain"/>
    <property type="match status" value="1"/>
</dbReference>
<dbReference type="AlphaFoldDB" id="Q1DCS7"/>
<name>Q1DCS7_MYXXD</name>
<dbReference type="PANTHER" id="PTHR37563">
    <property type="entry name" value="PHYTANOYL-COA DIOXYGENASE FAMILY PROTEIN (AFU_ORTHOLOGUE AFUA_2G03330)"/>
    <property type="match status" value="1"/>
</dbReference>
<dbReference type="KEGG" id="mxa:MXAN_1289"/>
<dbReference type="STRING" id="246197.MXAN_1289"/>
<dbReference type="InterPro" id="IPR051961">
    <property type="entry name" value="Fungal_Metabolite_Diox"/>
</dbReference>
<dbReference type="Proteomes" id="UP000002402">
    <property type="component" value="Chromosome"/>
</dbReference>
<gene>
    <name evidence="2" type="ordered locus">MXAN_1289</name>
</gene>
<evidence type="ECO:0000256" key="1">
    <source>
        <dbReference type="SAM" id="MobiDB-lite"/>
    </source>
</evidence>
<reference evidence="2 3" key="1">
    <citation type="journal article" date="2006" name="Proc. Natl. Acad. Sci. U.S.A.">
        <title>Evolution of sensory complexity recorded in a myxobacterial genome.</title>
        <authorList>
            <person name="Goldman B.S."/>
            <person name="Nierman W.C."/>
            <person name="Kaiser D."/>
            <person name="Slater S.C."/>
            <person name="Durkin A.S."/>
            <person name="Eisen J.A."/>
            <person name="Ronning C.M."/>
            <person name="Barbazuk W.B."/>
            <person name="Blanchard M."/>
            <person name="Field C."/>
            <person name="Halling C."/>
            <person name="Hinkle G."/>
            <person name="Iartchuk O."/>
            <person name="Kim H.S."/>
            <person name="Mackenzie C."/>
            <person name="Madupu R."/>
            <person name="Miller N."/>
            <person name="Shvartsbeyn A."/>
            <person name="Sullivan S.A."/>
            <person name="Vaudin M."/>
            <person name="Wiegand R."/>
            <person name="Kaplan H.B."/>
        </authorList>
    </citation>
    <scope>NUCLEOTIDE SEQUENCE [LARGE SCALE GENOMIC DNA]</scope>
    <source>
        <strain evidence="3">DK1622</strain>
    </source>
</reference>
<dbReference type="SUPFAM" id="SSF51197">
    <property type="entry name" value="Clavaminate synthase-like"/>
    <property type="match status" value="1"/>
</dbReference>
<dbReference type="InterPro" id="IPR008775">
    <property type="entry name" value="Phytyl_CoA_dOase-like"/>
</dbReference>
<keyword evidence="3" id="KW-1185">Reference proteome</keyword>
<feature type="compositionally biased region" description="Basic and acidic residues" evidence="1">
    <location>
        <begin position="373"/>
        <end position="387"/>
    </location>
</feature>
<dbReference type="PANTHER" id="PTHR37563:SF2">
    <property type="entry name" value="PHYTANOYL-COA DIOXYGENASE FAMILY PROTEIN (AFU_ORTHOLOGUE AFUA_2G03330)"/>
    <property type="match status" value="1"/>
</dbReference>
<proteinExistence type="predicted"/>
<dbReference type="HOGENOM" id="CLU_722947_0_0_7"/>
<dbReference type="Pfam" id="PF05721">
    <property type="entry name" value="PhyH"/>
    <property type="match status" value="1"/>
</dbReference>